<gene>
    <name evidence="1" type="ORF">A1019T_00819</name>
</gene>
<evidence type="ECO:0000313" key="2">
    <source>
        <dbReference type="Proteomes" id="UP000188169"/>
    </source>
</evidence>
<dbReference type="EMBL" id="FUGD01000064">
    <property type="protein sequence ID" value="SJM36852.1"/>
    <property type="molecule type" value="Genomic_DNA"/>
</dbReference>
<accession>A0A1R4EEE4</accession>
<proteinExistence type="predicted"/>
<reference evidence="2" key="1">
    <citation type="submission" date="2017-02" db="EMBL/GenBank/DDBJ databases">
        <authorList>
            <person name="Mornico D."/>
        </authorList>
    </citation>
    <scope>NUCLEOTIDE SEQUENCE [LARGE SCALE GENOMIC DNA]</scope>
</reference>
<dbReference type="Proteomes" id="UP000188169">
    <property type="component" value="Unassembled WGS sequence"/>
</dbReference>
<dbReference type="OrthoDB" id="6658735at2"/>
<dbReference type="RefSeq" id="WP_077448235.1">
    <property type="nucleotide sequence ID" value="NZ_FUGD01000064.1"/>
</dbReference>
<sequence>MENPELDHDKKRRLVEAYLQELTKTDPNLYYSSTTDIAHALYPMIKEHMNRMPVDEQALFRNITVRDIEMLLSFR</sequence>
<dbReference type="AlphaFoldDB" id="A0A1R4EEE4"/>
<keyword evidence="2" id="KW-1185">Reference proteome</keyword>
<protein>
    <submittedName>
        <fullName evidence="1">Uncharacterized protein</fullName>
    </submittedName>
</protein>
<name>A0A1R4EEE4_9GAMM</name>
<evidence type="ECO:0000313" key="1">
    <source>
        <dbReference type="EMBL" id="SJM36852.1"/>
    </source>
</evidence>
<organism evidence="1 2">
    <name type="scientific">Psychrobacter pasteurii</name>
    <dbReference type="NCBI Taxonomy" id="1945520"/>
    <lineage>
        <taxon>Bacteria</taxon>
        <taxon>Pseudomonadati</taxon>
        <taxon>Pseudomonadota</taxon>
        <taxon>Gammaproteobacteria</taxon>
        <taxon>Moraxellales</taxon>
        <taxon>Moraxellaceae</taxon>
        <taxon>Psychrobacter</taxon>
    </lineage>
</organism>